<dbReference type="RefSeq" id="XP_022388809.1">
    <property type="nucleotide sequence ID" value="XM_022533786.1"/>
</dbReference>
<keyword evidence="3" id="KW-1185">Reference proteome</keyword>
<gene>
    <name evidence="2" type="ORF">ABOM_006657</name>
</gene>
<protein>
    <recommendedName>
        <fullName evidence="4">C6 finger domain protein</fullName>
    </recommendedName>
</protein>
<dbReference type="InterPro" id="IPR053178">
    <property type="entry name" value="Osmoadaptation_assoc"/>
</dbReference>
<dbReference type="OrthoDB" id="4491390at2759"/>
<dbReference type="PANTHER" id="PTHR38111">
    <property type="entry name" value="ZN(2)-C6 FUNGAL-TYPE DOMAIN-CONTAINING PROTEIN-RELATED"/>
    <property type="match status" value="1"/>
</dbReference>
<name>A0A1F8A042_9EURO</name>
<dbReference type="GeneID" id="34450047"/>
<dbReference type="Proteomes" id="UP000179179">
    <property type="component" value="Unassembled WGS sequence"/>
</dbReference>
<dbReference type="EMBL" id="LYCR01000046">
    <property type="protein sequence ID" value="OGM45092.1"/>
    <property type="molecule type" value="Genomic_DNA"/>
</dbReference>
<keyword evidence="1" id="KW-0812">Transmembrane</keyword>
<keyword evidence="1" id="KW-0472">Membrane</keyword>
<reference evidence="2 3" key="1">
    <citation type="journal article" date="2016" name="Genome Biol. Evol.">
        <title>Draft genome sequence of an aflatoxigenic Aspergillus species, A. bombycis.</title>
        <authorList>
            <person name="Moore G.G."/>
            <person name="Mack B.M."/>
            <person name="Beltz S.B."/>
            <person name="Gilbert M.K."/>
        </authorList>
    </citation>
    <scope>NUCLEOTIDE SEQUENCE [LARGE SCALE GENOMIC DNA]</scope>
    <source>
        <strain evidence="3">NRRL 26010</strain>
    </source>
</reference>
<evidence type="ECO:0000313" key="3">
    <source>
        <dbReference type="Proteomes" id="UP000179179"/>
    </source>
</evidence>
<dbReference type="STRING" id="109264.A0A1F8A042"/>
<evidence type="ECO:0000256" key="1">
    <source>
        <dbReference type="SAM" id="Phobius"/>
    </source>
</evidence>
<comment type="caution">
    <text evidence="2">The sequence shown here is derived from an EMBL/GenBank/DDBJ whole genome shotgun (WGS) entry which is preliminary data.</text>
</comment>
<organism evidence="2 3">
    <name type="scientific">Aspergillus bombycis</name>
    <dbReference type="NCBI Taxonomy" id="109264"/>
    <lineage>
        <taxon>Eukaryota</taxon>
        <taxon>Fungi</taxon>
        <taxon>Dikarya</taxon>
        <taxon>Ascomycota</taxon>
        <taxon>Pezizomycotina</taxon>
        <taxon>Eurotiomycetes</taxon>
        <taxon>Eurotiomycetidae</taxon>
        <taxon>Eurotiales</taxon>
        <taxon>Aspergillaceae</taxon>
        <taxon>Aspergillus</taxon>
    </lineage>
</organism>
<keyword evidence="1" id="KW-1133">Transmembrane helix</keyword>
<feature type="transmembrane region" description="Helical" evidence="1">
    <location>
        <begin position="173"/>
        <end position="194"/>
    </location>
</feature>
<evidence type="ECO:0000313" key="2">
    <source>
        <dbReference type="EMBL" id="OGM45092.1"/>
    </source>
</evidence>
<dbReference type="AlphaFoldDB" id="A0A1F8A042"/>
<evidence type="ECO:0008006" key="4">
    <source>
        <dbReference type="Google" id="ProtNLM"/>
    </source>
</evidence>
<dbReference type="PANTHER" id="PTHR38111:SF9">
    <property type="entry name" value="ZN(2)-C6 FUNGAL-TYPE DOMAIN-CONTAINING PROTEIN"/>
    <property type="match status" value="1"/>
</dbReference>
<accession>A0A1F8A042</accession>
<proteinExistence type="predicted"/>
<sequence length="301" mass="34106">MTAAIMTLTLSELMFPTSKEGWIAHVKAVSELLRCSGPGAFVRSPYHKLFTGFRTLILTEAILSRKRTFLELHEWQDVPFQQTIASSLQRLLSCAVGLPSLLQRADGLKRSTPDEAVSMAKEIILTLFATLQRLQEWEQSYQSSLDGPLFWLKTTGGVSPVGISAKPAYTPVLWFPSVITGTACVFLWAFKIICLTEMEKLMSLYKIPWSHTPLDDRLVRQSWDNPLELSVKICQSMAYFLDDTMQFYGPGAAMFPFRIARGTLCSYQDQVADQWELCVHINNRLSQKGFYIEPLHVNVRV</sequence>